<name>A0ABY5KJN3_9ACTN</name>
<proteinExistence type="predicted"/>
<feature type="transmembrane region" description="Helical" evidence="6">
    <location>
        <begin position="89"/>
        <end position="111"/>
    </location>
</feature>
<evidence type="ECO:0000256" key="5">
    <source>
        <dbReference type="ARBA" id="ARBA00023136"/>
    </source>
</evidence>
<evidence type="ECO:0000313" key="9">
    <source>
        <dbReference type="Proteomes" id="UP001315860"/>
    </source>
</evidence>
<dbReference type="InterPro" id="IPR008457">
    <property type="entry name" value="Cu-R_CopD_dom"/>
</dbReference>
<evidence type="ECO:0000256" key="1">
    <source>
        <dbReference type="ARBA" id="ARBA00004651"/>
    </source>
</evidence>
<evidence type="ECO:0000256" key="4">
    <source>
        <dbReference type="ARBA" id="ARBA00022989"/>
    </source>
</evidence>
<keyword evidence="4 6" id="KW-1133">Transmembrane helix</keyword>
<dbReference type="EMBL" id="CP101990">
    <property type="protein sequence ID" value="UUI70050.1"/>
    <property type="molecule type" value="Genomic_DNA"/>
</dbReference>
<accession>A0ABY5KJN3</accession>
<feature type="transmembrane region" description="Helical" evidence="6">
    <location>
        <begin position="168"/>
        <end position="187"/>
    </location>
</feature>
<keyword evidence="3 6" id="KW-0812">Transmembrane</keyword>
<reference evidence="8 9" key="1">
    <citation type="submission" date="2022-07" db="EMBL/GenBank/DDBJ databases">
        <title>Novel species in genus Aeromicrobium.</title>
        <authorList>
            <person name="Ye L."/>
        </authorList>
    </citation>
    <scope>NUCLEOTIDE SEQUENCE [LARGE SCALE GENOMIC DNA]</scope>
    <source>
        <strain evidence="9">zg-Y50</strain>
    </source>
</reference>
<protein>
    <submittedName>
        <fullName evidence="8">CopD family protein</fullName>
    </submittedName>
</protein>
<dbReference type="RefSeq" id="WP_256766141.1">
    <property type="nucleotide sequence ID" value="NZ_CP101990.1"/>
</dbReference>
<dbReference type="PANTHER" id="PTHR34820">
    <property type="entry name" value="INNER MEMBRANE PROTEIN YEBZ"/>
    <property type="match status" value="1"/>
</dbReference>
<organism evidence="8 9">
    <name type="scientific">Aeromicrobium duanguangcaii</name>
    <dbReference type="NCBI Taxonomy" id="2968086"/>
    <lineage>
        <taxon>Bacteria</taxon>
        <taxon>Bacillati</taxon>
        <taxon>Actinomycetota</taxon>
        <taxon>Actinomycetes</taxon>
        <taxon>Propionibacteriales</taxon>
        <taxon>Nocardioidaceae</taxon>
        <taxon>Aeromicrobium</taxon>
    </lineage>
</organism>
<feature type="domain" description="Copper resistance protein D" evidence="7">
    <location>
        <begin position="85"/>
        <end position="185"/>
    </location>
</feature>
<comment type="subcellular location">
    <subcellularLocation>
        <location evidence="1">Cell membrane</location>
        <topology evidence="1">Multi-pass membrane protein</topology>
    </subcellularLocation>
</comment>
<keyword evidence="2" id="KW-1003">Cell membrane</keyword>
<dbReference type="Pfam" id="PF05425">
    <property type="entry name" value="CopD"/>
    <property type="match status" value="1"/>
</dbReference>
<dbReference type="Proteomes" id="UP001315860">
    <property type="component" value="Chromosome"/>
</dbReference>
<feature type="transmembrane region" description="Helical" evidence="6">
    <location>
        <begin position="53"/>
        <end position="77"/>
    </location>
</feature>
<feature type="transmembrane region" description="Helical" evidence="6">
    <location>
        <begin position="123"/>
        <end position="147"/>
    </location>
</feature>
<dbReference type="InterPro" id="IPR032694">
    <property type="entry name" value="CopC/D"/>
</dbReference>
<keyword evidence="9" id="KW-1185">Reference proteome</keyword>
<gene>
    <name evidence="8" type="ORF">NP095_09130</name>
</gene>
<evidence type="ECO:0000256" key="2">
    <source>
        <dbReference type="ARBA" id="ARBA00022475"/>
    </source>
</evidence>
<evidence type="ECO:0000259" key="7">
    <source>
        <dbReference type="Pfam" id="PF05425"/>
    </source>
</evidence>
<evidence type="ECO:0000256" key="3">
    <source>
        <dbReference type="ARBA" id="ARBA00022692"/>
    </source>
</evidence>
<dbReference type="PANTHER" id="PTHR34820:SF4">
    <property type="entry name" value="INNER MEMBRANE PROTEIN YEBZ"/>
    <property type="match status" value="1"/>
</dbReference>
<sequence>MVALGVALALVGRRRRPVIAAAGVALAVASLLPVGHTRSYGPSWLVLAADLVHVSAAAVWWGGLVGLAVVLAAGSALRVGDRVTTIARFSAVAGLVLVALVAAGIVLYWRVADSLPALWQTGYGRAVLVKALLLLPVVAVAAWNRFVLVRRLAGREAGDATTVLRRTVTFEVLVVAGVLMATGVLVGQTPPARADTIVTDVSTVQRLELDLDDSHRVTVVVTPARRGTNAIQVSLTDSDGAVVDVADAPRLQLALAEAEVGPLNRTLTKTRAGHWQTTADLPLAGAWRVSVAVRIDRYTEPVVSGEVEIP</sequence>
<evidence type="ECO:0000256" key="6">
    <source>
        <dbReference type="SAM" id="Phobius"/>
    </source>
</evidence>
<evidence type="ECO:0000313" key="8">
    <source>
        <dbReference type="EMBL" id="UUI70050.1"/>
    </source>
</evidence>
<keyword evidence="5 6" id="KW-0472">Membrane</keyword>